<accession>A0A4S2MM87</accession>
<keyword evidence="3" id="KW-1185">Reference proteome</keyword>
<keyword evidence="1" id="KW-0812">Transmembrane</keyword>
<keyword evidence="1" id="KW-0472">Membrane</keyword>
<evidence type="ECO:0000256" key="1">
    <source>
        <dbReference type="SAM" id="Phobius"/>
    </source>
</evidence>
<evidence type="ECO:0000313" key="2">
    <source>
        <dbReference type="EMBL" id="TGZ76259.1"/>
    </source>
</evidence>
<dbReference type="InParanoid" id="A0A4S2MM87"/>
<organism evidence="2 3">
    <name type="scientific">Ascodesmis nigricans</name>
    <dbReference type="NCBI Taxonomy" id="341454"/>
    <lineage>
        <taxon>Eukaryota</taxon>
        <taxon>Fungi</taxon>
        <taxon>Dikarya</taxon>
        <taxon>Ascomycota</taxon>
        <taxon>Pezizomycotina</taxon>
        <taxon>Pezizomycetes</taxon>
        <taxon>Pezizales</taxon>
        <taxon>Ascodesmidaceae</taxon>
        <taxon>Ascodesmis</taxon>
    </lineage>
</organism>
<protein>
    <submittedName>
        <fullName evidence="2">Uncharacterized protein</fullName>
    </submittedName>
</protein>
<feature type="transmembrane region" description="Helical" evidence="1">
    <location>
        <begin position="12"/>
        <end position="35"/>
    </location>
</feature>
<proteinExistence type="predicted"/>
<sequence>MTRDPTEMMYILLLGLSEPLLLGLAMNILAFWLYIHHRRTFDANDRRKLLTWLSQTLENTSPEDIEDLVNNTFWDAINNAAAAMRSQFMACTKRFLAHPDSVPFHKDIGAYLTRRKGLKAVRKPYIKKEDVHC</sequence>
<dbReference type="Proteomes" id="UP000298138">
    <property type="component" value="Unassembled WGS sequence"/>
</dbReference>
<reference evidence="2 3" key="1">
    <citation type="submission" date="2019-04" db="EMBL/GenBank/DDBJ databases">
        <title>Comparative genomics and transcriptomics to analyze fruiting body development in filamentous ascomycetes.</title>
        <authorList>
            <consortium name="DOE Joint Genome Institute"/>
            <person name="Lutkenhaus R."/>
            <person name="Traeger S."/>
            <person name="Breuer J."/>
            <person name="Kuo A."/>
            <person name="Lipzen A."/>
            <person name="Pangilinan J."/>
            <person name="Dilworth D."/>
            <person name="Sandor L."/>
            <person name="Poggeler S."/>
            <person name="Barry K."/>
            <person name="Grigoriev I.V."/>
            <person name="Nowrousian M."/>
        </authorList>
    </citation>
    <scope>NUCLEOTIDE SEQUENCE [LARGE SCALE GENOMIC DNA]</scope>
    <source>
        <strain evidence="2 3">CBS 389.68</strain>
    </source>
</reference>
<keyword evidence="1" id="KW-1133">Transmembrane helix</keyword>
<gene>
    <name evidence="2" type="ORF">EX30DRAFT_352770</name>
</gene>
<dbReference type="EMBL" id="ML220190">
    <property type="protein sequence ID" value="TGZ76259.1"/>
    <property type="molecule type" value="Genomic_DNA"/>
</dbReference>
<evidence type="ECO:0000313" key="3">
    <source>
        <dbReference type="Proteomes" id="UP000298138"/>
    </source>
</evidence>
<name>A0A4S2MM87_9PEZI</name>
<dbReference type="AlphaFoldDB" id="A0A4S2MM87"/>